<protein>
    <recommendedName>
        <fullName evidence="4">Secreted protein</fullName>
    </recommendedName>
</protein>
<gene>
    <name evidence="2" type="ORF">LITE_LOCUS8626</name>
</gene>
<evidence type="ECO:0000313" key="2">
    <source>
        <dbReference type="EMBL" id="CAI0395214.1"/>
    </source>
</evidence>
<feature type="transmembrane region" description="Helical" evidence="1">
    <location>
        <begin position="6"/>
        <end position="27"/>
    </location>
</feature>
<dbReference type="AlphaFoldDB" id="A0AAV0IEU3"/>
<sequence>MEENPRRFAAYNVPSIILVVVADVALLQRGRPQKMRVAAAAARNYNAAAFWTWPTANITTLTLCKALRIRTAVDQDLDGCLCYSITRNELGVNLFCNILMAIE</sequence>
<keyword evidence="1" id="KW-0812">Transmembrane</keyword>
<reference evidence="2" key="1">
    <citation type="submission" date="2022-08" db="EMBL/GenBank/DDBJ databases">
        <authorList>
            <person name="Gutierrez-Valencia J."/>
        </authorList>
    </citation>
    <scope>NUCLEOTIDE SEQUENCE</scope>
</reference>
<organism evidence="2 3">
    <name type="scientific">Linum tenue</name>
    <dbReference type="NCBI Taxonomy" id="586396"/>
    <lineage>
        <taxon>Eukaryota</taxon>
        <taxon>Viridiplantae</taxon>
        <taxon>Streptophyta</taxon>
        <taxon>Embryophyta</taxon>
        <taxon>Tracheophyta</taxon>
        <taxon>Spermatophyta</taxon>
        <taxon>Magnoliopsida</taxon>
        <taxon>eudicotyledons</taxon>
        <taxon>Gunneridae</taxon>
        <taxon>Pentapetalae</taxon>
        <taxon>rosids</taxon>
        <taxon>fabids</taxon>
        <taxon>Malpighiales</taxon>
        <taxon>Linaceae</taxon>
        <taxon>Linum</taxon>
    </lineage>
</organism>
<keyword evidence="1" id="KW-0472">Membrane</keyword>
<evidence type="ECO:0000313" key="3">
    <source>
        <dbReference type="Proteomes" id="UP001154282"/>
    </source>
</evidence>
<dbReference type="Proteomes" id="UP001154282">
    <property type="component" value="Unassembled WGS sequence"/>
</dbReference>
<comment type="caution">
    <text evidence="2">The sequence shown here is derived from an EMBL/GenBank/DDBJ whole genome shotgun (WGS) entry which is preliminary data.</text>
</comment>
<evidence type="ECO:0008006" key="4">
    <source>
        <dbReference type="Google" id="ProtNLM"/>
    </source>
</evidence>
<proteinExistence type="predicted"/>
<dbReference type="EMBL" id="CAMGYJ010000003">
    <property type="protein sequence ID" value="CAI0395214.1"/>
    <property type="molecule type" value="Genomic_DNA"/>
</dbReference>
<name>A0AAV0IEU3_9ROSI</name>
<keyword evidence="1" id="KW-1133">Transmembrane helix</keyword>
<accession>A0AAV0IEU3</accession>
<evidence type="ECO:0000256" key="1">
    <source>
        <dbReference type="SAM" id="Phobius"/>
    </source>
</evidence>
<keyword evidence="3" id="KW-1185">Reference proteome</keyword>